<keyword evidence="1" id="KW-0812">Transmembrane</keyword>
<organism evidence="2 5">
    <name type="scientific">Candidatus Argoarchaeum ethanivorans</name>
    <dbReference type="NCBI Taxonomy" id="2608793"/>
    <lineage>
        <taxon>Archaea</taxon>
        <taxon>Methanobacteriati</taxon>
        <taxon>Methanobacteriota</taxon>
        <taxon>Stenosarchaea group</taxon>
        <taxon>Methanomicrobia</taxon>
        <taxon>Methanosarcinales</taxon>
        <taxon>Methanosarcinales incertae sedis</taxon>
        <taxon>GOM Arc I cluster</taxon>
        <taxon>Candidatus Argoarchaeum</taxon>
    </lineage>
</organism>
<evidence type="ECO:0000313" key="2">
    <source>
        <dbReference type="EMBL" id="CAD6494486.1"/>
    </source>
</evidence>
<name>A0A811TAJ5_9EURY</name>
<evidence type="ECO:0000256" key="1">
    <source>
        <dbReference type="SAM" id="Phobius"/>
    </source>
</evidence>
<reference evidence="3" key="1">
    <citation type="journal article" date="2019" name="Nature">
        <title>Anaerobic oxidation of ethane by archaea from a marine hydrocarbon seep.</title>
        <authorList>
            <person name="Chen S.C."/>
            <person name="Musat N."/>
            <person name="Lechtenfeld O.J."/>
            <person name="Paschke H."/>
            <person name="Schmidt M."/>
            <person name="Said N."/>
            <person name="Popp D."/>
            <person name="Calabrese F."/>
            <person name="Stryhanyuk H."/>
            <person name="Jaekel U."/>
            <person name="Zhu Y.G."/>
            <person name="Joye S.B."/>
            <person name="Richnow H.H."/>
            <person name="Widdel F."/>
            <person name="Musat F."/>
        </authorList>
    </citation>
    <scope>NUCLEOTIDE SEQUENCE</scope>
    <source>
        <strain evidence="3">Eth-Arch1</strain>
    </source>
</reference>
<dbReference type="Proteomes" id="UP000291831">
    <property type="component" value="Unassembled WGS sequence"/>
</dbReference>
<proteinExistence type="predicted"/>
<feature type="transmembrane region" description="Helical" evidence="1">
    <location>
        <begin position="6"/>
        <end position="30"/>
    </location>
</feature>
<dbReference type="EMBL" id="RPGO01000009">
    <property type="protein sequence ID" value="RZB32256.1"/>
    <property type="molecule type" value="Genomic_DNA"/>
</dbReference>
<evidence type="ECO:0000313" key="5">
    <source>
        <dbReference type="Proteomes" id="UP000634805"/>
    </source>
</evidence>
<dbReference type="AlphaFoldDB" id="A0A811TAJ5"/>
<keyword evidence="1" id="KW-1133">Transmembrane helix</keyword>
<reference evidence="2" key="3">
    <citation type="submission" date="2020-10" db="EMBL/GenBank/DDBJ databases">
        <authorList>
            <person name="Hahn C.J."/>
            <person name="Laso-Perez R."/>
            <person name="Vulcano F."/>
            <person name="Vaziourakis K.-M."/>
            <person name="Stokke R."/>
            <person name="Steen I.H."/>
            <person name="Teske A."/>
            <person name="Boetius A."/>
            <person name="Liebeke M."/>
            <person name="Amann R."/>
            <person name="Knittel K."/>
        </authorList>
    </citation>
    <scope>NUCLEOTIDE SEQUENCE</scope>
    <source>
        <strain evidence="2">Gfbio:e3339647-f889-4370-9287-4fb5cb688e4c:AG392D22_GoMArc1</strain>
    </source>
</reference>
<evidence type="ECO:0000313" key="4">
    <source>
        <dbReference type="Proteomes" id="UP000291831"/>
    </source>
</evidence>
<keyword evidence="1" id="KW-0472">Membrane</keyword>
<sequence>MLEWLVAGPLLGIGTTIGFFVFLIIGHYICEWRLKSEMM</sequence>
<protein>
    <submittedName>
        <fullName evidence="2">Uncharacterized protein</fullName>
    </submittedName>
</protein>
<dbReference type="Proteomes" id="UP000634805">
    <property type="component" value="Unassembled WGS sequence"/>
</dbReference>
<evidence type="ECO:0000313" key="3">
    <source>
        <dbReference type="EMBL" id="RZB32256.1"/>
    </source>
</evidence>
<reference evidence="4" key="2">
    <citation type="submission" date="2019-01" db="EMBL/GenBank/DDBJ databases">
        <title>Anaerobic oxidation of ethane by archaea from a marine hydrocarbon seep.</title>
        <authorList>
            <person name="Musat F."/>
        </authorList>
    </citation>
    <scope>NUCLEOTIDE SEQUENCE [LARGE SCALE GENOMIC DNA]</scope>
</reference>
<comment type="caution">
    <text evidence="2">The sequence shown here is derived from an EMBL/GenBank/DDBJ whole genome shotgun (WGS) entry which is preliminary data.</text>
</comment>
<dbReference type="EMBL" id="CAJHIS010000022">
    <property type="protein sequence ID" value="CAD6494486.1"/>
    <property type="molecule type" value="Genomic_DNA"/>
</dbReference>
<accession>A0A811TAJ5</accession>
<gene>
    <name evidence="3" type="ORF">AEth_00579</name>
    <name evidence="2" type="ORF">EMLJLAPB_00804</name>
</gene>